<evidence type="ECO:0000313" key="2">
    <source>
        <dbReference type="Proteomes" id="UP000054047"/>
    </source>
</evidence>
<dbReference type="EMBL" id="KN740323">
    <property type="protein sequence ID" value="KIH53811.1"/>
    <property type="molecule type" value="Genomic_DNA"/>
</dbReference>
<accession>A0A0C2GA38</accession>
<dbReference type="Proteomes" id="UP000054047">
    <property type="component" value="Unassembled WGS sequence"/>
</dbReference>
<name>A0A0C2GA38_9BILA</name>
<proteinExistence type="predicted"/>
<protein>
    <submittedName>
        <fullName evidence="1">Uncharacterized protein</fullName>
    </submittedName>
</protein>
<sequence length="173" mass="19712">MCENLDNFSQELTLKKSVTNKLQINPNIALVTTIGENAEPQRIQPDMLRVVPNYISDERVDTVTQRGRRARKPKEKTCVFLISCFRGVMLESPEQVGHVQCQCTDECFRVVTHGDIEGINLIGAFAKTPFKIVWSAWKSASIFIRTDIYDASKIKASKEGNNRLRDDRKRPRA</sequence>
<reference evidence="1 2" key="1">
    <citation type="submission" date="2013-12" db="EMBL/GenBank/DDBJ databases">
        <title>Draft genome of the parsitic nematode Ancylostoma duodenale.</title>
        <authorList>
            <person name="Mitreva M."/>
        </authorList>
    </citation>
    <scope>NUCLEOTIDE SEQUENCE [LARGE SCALE GENOMIC DNA]</scope>
    <source>
        <strain evidence="1 2">Zhejiang</strain>
    </source>
</reference>
<organism evidence="1 2">
    <name type="scientific">Ancylostoma duodenale</name>
    <dbReference type="NCBI Taxonomy" id="51022"/>
    <lineage>
        <taxon>Eukaryota</taxon>
        <taxon>Metazoa</taxon>
        <taxon>Ecdysozoa</taxon>
        <taxon>Nematoda</taxon>
        <taxon>Chromadorea</taxon>
        <taxon>Rhabditida</taxon>
        <taxon>Rhabditina</taxon>
        <taxon>Rhabditomorpha</taxon>
        <taxon>Strongyloidea</taxon>
        <taxon>Ancylostomatidae</taxon>
        <taxon>Ancylostomatinae</taxon>
        <taxon>Ancylostoma</taxon>
    </lineage>
</organism>
<evidence type="ECO:0000313" key="1">
    <source>
        <dbReference type="EMBL" id="KIH53811.1"/>
    </source>
</evidence>
<dbReference type="AlphaFoldDB" id="A0A0C2GA38"/>
<keyword evidence="2" id="KW-1185">Reference proteome</keyword>
<gene>
    <name evidence="1" type="ORF">ANCDUO_16047</name>
</gene>